<accession>A0AAW2FBL1</accession>
<evidence type="ECO:0000313" key="3">
    <source>
        <dbReference type="Proteomes" id="UP001430953"/>
    </source>
</evidence>
<keyword evidence="3" id="KW-1185">Reference proteome</keyword>
<dbReference type="EMBL" id="JADYXP020000012">
    <property type="protein sequence ID" value="KAL0113263.1"/>
    <property type="molecule type" value="Genomic_DNA"/>
</dbReference>
<evidence type="ECO:0000256" key="1">
    <source>
        <dbReference type="SAM" id="MobiDB-lite"/>
    </source>
</evidence>
<dbReference type="AlphaFoldDB" id="A0AAW2FBL1"/>
<protein>
    <submittedName>
        <fullName evidence="2">Uncharacterized protein</fullName>
    </submittedName>
</protein>
<evidence type="ECO:0000313" key="2">
    <source>
        <dbReference type="EMBL" id="KAL0113263.1"/>
    </source>
</evidence>
<comment type="caution">
    <text evidence="2">The sequence shown here is derived from an EMBL/GenBank/DDBJ whole genome shotgun (WGS) entry which is preliminary data.</text>
</comment>
<reference evidence="2 3" key="1">
    <citation type="submission" date="2023-03" db="EMBL/GenBank/DDBJ databases">
        <title>High recombination rates correlate with genetic variation in Cardiocondyla obscurior ants.</title>
        <authorList>
            <person name="Errbii M."/>
        </authorList>
    </citation>
    <scope>NUCLEOTIDE SEQUENCE [LARGE SCALE GENOMIC DNA]</scope>
    <source>
        <strain evidence="2">Alpha-2009</strain>
        <tissue evidence="2">Whole body</tissue>
    </source>
</reference>
<feature type="compositionally biased region" description="Polar residues" evidence="1">
    <location>
        <begin position="134"/>
        <end position="143"/>
    </location>
</feature>
<sequence>MNISAFHSFNGTYNKVLYCHRTSTKLRWHSFHFSKVKIWSTVTFMIDIKSPRQPSNVICIISSLTAPIVAVHISYCVDGTLLLLDNPDGAGDGTGDGSLLPTTLTFKLLQKFISLRTTYTPNSSTLAVDHSRPRTQTPATSFT</sequence>
<name>A0AAW2FBL1_9HYME</name>
<gene>
    <name evidence="2" type="ORF">PUN28_012429</name>
</gene>
<proteinExistence type="predicted"/>
<organism evidence="2 3">
    <name type="scientific">Cardiocondyla obscurior</name>
    <dbReference type="NCBI Taxonomy" id="286306"/>
    <lineage>
        <taxon>Eukaryota</taxon>
        <taxon>Metazoa</taxon>
        <taxon>Ecdysozoa</taxon>
        <taxon>Arthropoda</taxon>
        <taxon>Hexapoda</taxon>
        <taxon>Insecta</taxon>
        <taxon>Pterygota</taxon>
        <taxon>Neoptera</taxon>
        <taxon>Endopterygota</taxon>
        <taxon>Hymenoptera</taxon>
        <taxon>Apocrita</taxon>
        <taxon>Aculeata</taxon>
        <taxon>Formicoidea</taxon>
        <taxon>Formicidae</taxon>
        <taxon>Myrmicinae</taxon>
        <taxon>Cardiocondyla</taxon>
    </lineage>
</organism>
<feature type="region of interest" description="Disordered" evidence="1">
    <location>
        <begin position="123"/>
        <end position="143"/>
    </location>
</feature>
<dbReference type="Proteomes" id="UP001430953">
    <property type="component" value="Unassembled WGS sequence"/>
</dbReference>